<dbReference type="Gene3D" id="3.40.190.10">
    <property type="entry name" value="Periplasmic binding protein-like II"/>
    <property type="match status" value="2"/>
</dbReference>
<evidence type="ECO:0000313" key="5">
    <source>
        <dbReference type="EMBL" id="TLD99259.1"/>
    </source>
</evidence>
<dbReference type="PANTHER" id="PTHR35936:SF17">
    <property type="entry name" value="ARGININE-BINDING EXTRACELLULAR PROTEIN ARTP"/>
    <property type="match status" value="1"/>
</dbReference>
<dbReference type="EMBL" id="UGJE01000002">
    <property type="protein sequence ID" value="STQ86154.1"/>
    <property type="molecule type" value="Genomic_DNA"/>
</dbReference>
<gene>
    <name evidence="4" type="primary">tcyA</name>
    <name evidence="5" type="ORF">LS73_007490</name>
    <name evidence="4" type="ORF">NCTC12714_00950</name>
</gene>
<feature type="domain" description="Ionotropic glutamate receptor C-terminal" evidence="3">
    <location>
        <begin position="42"/>
        <end position="263"/>
    </location>
</feature>
<reference evidence="5 6" key="1">
    <citation type="journal article" date="2014" name="Genome Announc.">
        <title>Draft genome sequences of eight enterohepatic helicobacter species isolated from both laboratory and wild rodents.</title>
        <authorList>
            <person name="Sheh A."/>
            <person name="Shen Z."/>
            <person name="Fox J.G."/>
        </authorList>
    </citation>
    <scope>NUCLEOTIDE SEQUENCE [LARGE SCALE GENOMIC DNA]</scope>
    <source>
        <strain evidence="5 6">ST1</strain>
    </source>
</reference>
<dbReference type="AlphaFoldDB" id="A0A099TWT0"/>
<sequence length="264" mass="29762">MTRILQFICCITAISFFIACDSKQHSESNSKESNSQTEYVPTLRVGVNAEYPPFEFKKDDEIVGFDIDVLEYISKRAGFKYTLHHMSSFDGLIPALKAGKIDMIISSMTATAERAKQVDFTLPYYEGKSLYLKHKDSLDLNSKEDVRGKRVGVFIGTIQEQTVNNMKDEYDLEVVPSDTIFASIMNLKNKKVDVVVADHATSVGYIKENNELQGFYQEGDGGDGLSIAVDKGKHPDIIEKVNIAIQELKQSPEYNEIIDKYKMK</sequence>
<evidence type="ECO:0000259" key="3">
    <source>
        <dbReference type="SMART" id="SM00079"/>
    </source>
</evidence>
<organism evidence="4 7">
    <name type="scientific">Helicobacter muridarum</name>
    <dbReference type="NCBI Taxonomy" id="216"/>
    <lineage>
        <taxon>Bacteria</taxon>
        <taxon>Pseudomonadati</taxon>
        <taxon>Campylobacterota</taxon>
        <taxon>Epsilonproteobacteria</taxon>
        <taxon>Campylobacterales</taxon>
        <taxon>Helicobacteraceae</taxon>
        <taxon>Helicobacter</taxon>
    </lineage>
</organism>
<dbReference type="PANTHER" id="PTHR35936">
    <property type="entry name" value="MEMBRANE-BOUND LYTIC MUREIN TRANSGLYCOSYLASE F"/>
    <property type="match status" value="1"/>
</dbReference>
<dbReference type="SUPFAM" id="SSF53850">
    <property type="entry name" value="Periplasmic binding protein-like II"/>
    <property type="match status" value="1"/>
</dbReference>
<evidence type="ECO:0000313" key="4">
    <source>
        <dbReference type="EMBL" id="STQ86154.1"/>
    </source>
</evidence>
<dbReference type="OrthoDB" id="5431130at2"/>
<feature type="domain" description="Solute-binding protein family 3/N-terminal" evidence="2">
    <location>
        <begin position="42"/>
        <end position="264"/>
    </location>
</feature>
<dbReference type="Proteomes" id="UP000029922">
    <property type="component" value="Unassembled WGS sequence"/>
</dbReference>
<dbReference type="Proteomes" id="UP000255139">
    <property type="component" value="Unassembled WGS sequence"/>
</dbReference>
<evidence type="ECO:0000259" key="2">
    <source>
        <dbReference type="SMART" id="SM00062"/>
    </source>
</evidence>
<dbReference type="InterPro" id="IPR001638">
    <property type="entry name" value="Solute-binding_3/MltF_N"/>
</dbReference>
<dbReference type="STRING" id="216.LS73_07305"/>
<dbReference type="RefSeq" id="WP_034558606.1">
    <property type="nucleotide sequence ID" value="NZ_FZML01000043.1"/>
</dbReference>
<dbReference type="PROSITE" id="PS51257">
    <property type="entry name" value="PROKAR_LIPOPROTEIN"/>
    <property type="match status" value="1"/>
</dbReference>
<evidence type="ECO:0000313" key="7">
    <source>
        <dbReference type="Proteomes" id="UP000255139"/>
    </source>
</evidence>
<dbReference type="Pfam" id="PF00497">
    <property type="entry name" value="SBP_bac_3"/>
    <property type="match status" value="1"/>
</dbReference>
<keyword evidence="1" id="KW-0732">Signal</keyword>
<dbReference type="SMART" id="SM00062">
    <property type="entry name" value="PBPb"/>
    <property type="match status" value="1"/>
</dbReference>
<proteinExistence type="predicted"/>
<keyword evidence="7" id="KW-1185">Reference proteome</keyword>
<protein>
    <submittedName>
        <fullName evidence="4">Amino acid ABC superfamily ATP binding cassette transporter, binding protein</fullName>
    </submittedName>
    <submittedName>
        <fullName evidence="5">Transporter substrate-binding domain-containing protein</fullName>
    </submittedName>
</protein>
<name>A0A099TWT0_9HELI</name>
<evidence type="ECO:0000256" key="1">
    <source>
        <dbReference type="ARBA" id="ARBA00022729"/>
    </source>
</evidence>
<evidence type="ECO:0000313" key="6">
    <source>
        <dbReference type="Proteomes" id="UP000029922"/>
    </source>
</evidence>
<dbReference type="GO" id="GO:0016020">
    <property type="term" value="C:membrane"/>
    <property type="evidence" value="ECO:0007669"/>
    <property type="project" value="InterPro"/>
</dbReference>
<dbReference type="InterPro" id="IPR001320">
    <property type="entry name" value="Iontro_rcpt_C"/>
</dbReference>
<reference evidence="4 7" key="2">
    <citation type="submission" date="2018-06" db="EMBL/GenBank/DDBJ databases">
        <authorList>
            <consortium name="Pathogen Informatics"/>
            <person name="Doyle S."/>
        </authorList>
    </citation>
    <scope>NUCLEOTIDE SEQUENCE [LARGE SCALE GENOMIC DNA]</scope>
    <source>
        <strain evidence="4 7">NCTC12714</strain>
    </source>
</reference>
<dbReference type="SMART" id="SM00079">
    <property type="entry name" value="PBPe"/>
    <property type="match status" value="1"/>
</dbReference>
<dbReference type="EMBL" id="JRPD02000019">
    <property type="protein sequence ID" value="TLD99259.1"/>
    <property type="molecule type" value="Genomic_DNA"/>
</dbReference>
<accession>A0A099TWT0</accession>
<dbReference type="GO" id="GO:0015276">
    <property type="term" value="F:ligand-gated monoatomic ion channel activity"/>
    <property type="evidence" value="ECO:0007669"/>
    <property type="project" value="InterPro"/>
</dbReference>